<dbReference type="InterPro" id="IPR009071">
    <property type="entry name" value="HMG_box_dom"/>
</dbReference>
<dbReference type="InterPro" id="IPR051762">
    <property type="entry name" value="UBF1"/>
</dbReference>
<dbReference type="Ensembl" id="ENSOMET00000036250.1">
    <property type="protein sequence ID" value="ENSOMEP00000035396.1"/>
    <property type="gene ID" value="ENSOMEG00000022642.1"/>
</dbReference>
<dbReference type="GO" id="GO:0003677">
    <property type="term" value="F:DNA binding"/>
    <property type="evidence" value="ECO:0007669"/>
    <property type="project" value="UniProtKB-UniRule"/>
</dbReference>
<evidence type="ECO:0000259" key="6">
    <source>
        <dbReference type="PROSITE" id="PS50118"/>
    </source>
</evidence>
<dbReference type="GeneTree" id="ENSGT00940000169450"/>
<dbReference type="STRING" id="30732.ENSOMEP00000035396"/>
<protein>
    <submittedName>
        <fullName evidence="7 8">Nucleolar transcription factor 1</fullName>
    </submittedName>
</protein>
<sequence>MESALEWTPENLQKLFASLKASIPETEEASIYSRGLKRVDWEKVAFPPFSADQCREMWTSFMLNMRKVRTLKEIVEEAESLVSNPNTDDTIQPQFPKIPRPPNVLYFEKNLEKFQRRHPERDTQKLLKSASKKFNKLPEEEKAKYEEKYSLECAEYNKKMQSFCQNYPGFTPQKIKKRDLPASVKKSSEKHPDLPPKPPTNGYLLFCKEQSLSVRSLEKSRFIKEWARRWRDLSQPQKKNYADRCRELNEEYNVKMNAYLERFDEETRQQFIEKNKITMSSKKKSARSRALKRWLDEPKMPSSSGNTIFIQEQMQLLKEKIPITNERFCEVNKMWKSLSEETKEEYKEKRKNKIQQYSEELQNWFLAMTPQKRKEYWKSNPSKRKYLGVNEKFRKDMQSCKTSDSEDEEIVFSSSEEEDNTLILGKEEDYEEEDDIEIHMFEI</sequence>
<feature type="DNA-binding region" description="HMG box" evidence="4">
    <location>
        <begin position="196"/>
        <end position="260"/>
    </location>
</feature>
<keyword evidence="3 4" id="KW-0539">Nucleus</keyword>
<name>A0A3B3DZP4_ORYME</name>
<feature type="domain" description="HMG box" evidence="6">
    <location>
        <begin position="196"/>
        <end position="260"/>
    </location>
</feature>
<feature type="domain" description="HMG box" evidence="6">
    <location>
        <begin position="96"/>
        <end position="164"/>
    </location>
</feature>
<feature type="region of interest" description="Disordered" evidence="5">
    <location>
        <begin position="174"/>
        <end position="200"/>
    </location>
</feature>
<dbReference type="PROSITE" id="PS50118">
    <property type="entry name" value="HMG_BOX_2"/>
    <property type="match status" value="3"/>
</dbReference>
<evidence type="ECO:0000256" key="2">
    <source>
        <dbReference type="ARBA" id="ARBA00023125"/>
    </source>
</evidence>
<feature type="region of interest" description="Disordered" evidence="5">
    <location>
        <begin position="398"/>
        <end position="429"/>
    </location>
</feature>
<proteinExistence type="predicted"/>
<dbReference type="Pfam" id="PF00505">
    <property type="entry name" value="HMG_box"/>
    <property type="match status" value="1"/>
</dbReference>
<dbReference type="SMART" id="SM00398">
    <property type="entry name" value="HMG"/>
    <property type="match status" value="3"/>
</dbReference>
<dbReference type="Proteomes" id="UP000646548">
    <property type="component" value="Unassembled WGS sequence"/>
</dbReference>
<keyword evidence="9" id="KW-1185">Reference proteome</keyword>
<dbReference type="OrthoDB" id="1919336at2759"/>
<organism evidence="8 9">
    <name type="scientific">Oryzias melastigma</name>
    <name type="common">Marine medaka</name>
    <dbReference type="NCBI Taxonomy" id="30732"/>
    <lineage>
        <taxon>Eukaryota</taxon>
        <taxon>Metazoa</taxon>
        <taxon>Chordata</taxon>
        <taxon>Craniata</taxon>
        <taxon>Vertebrata</taxon>
        <taxon>Euteleostomi</taxon>
        <taxon>Actinopterygii</taxon>
        <taxon>Neopterygii</taxon>
        <taxon>Teleostei</taxon>
        <taxon>Neoteleostei</taxon>
        <taxon>Acanthomorphata</taxon>
        <taxon>Ovalentaria</taxon>
        <taxon>Atherinomorphae</taxon>
        <taxon>Beloniformes</taxon>
        <taxon>Adrianichthyidae</taxon>
        <taxon>Oryziinae</taxon>
        <taxon>Oryzias</taxon>
    </lineage>
</organism>
<dbReference type="Pfam" id="PF09011">
    <property type="entry name" value="HMG_box_2"/>
    <property type="match status" value="1"/>
</dbReference>
<dbReference type="Gene3D" id="1.10.30.10">
    <property type="entry name" value="High mobility group box domain"/>
    <property type="match status" value="3"/>
</dbReference>
<accession>A0A3B3DZP4</accession>
<dbReference type="PaxDb" id="30732-ENSOMEP00000035396"/>
<feature type="compositionally biased region" description="Acidic residues" evidence="5">
    <location>
        <begin position="405"/>
        <end position="420"/>
    </location>
</feature>
<evidence type="ECO:0000256" key="3">
    <source>
        <dbReference type="ARBA" id="ARBA00023242"/>
    </source>
</evidence>
<feature type="DNA-binding region" description="HMG box" evidence="4">
    <location>
        <begin position="298"/>
        <end position="365"/>
    </location>
</feature>
<dbReference type="OMA" id="FHQDSWS"/>
<dbReference type="GO" id="GO:0005634">
    <property type="term" value="C:nucleus"/>
    <property type="evidence" value="ECO:0007669"/>
    <property type="project" value="UniProtKB-SubCell"/>
</dbReference>
<feature type="domain" description="HMG box" evidence="6">
    <location>
        <begin position="298"/>
        <end position="365"/>
    </location>
</feature>
<dbReference type="PANTHER" id="PTHR46318:SF2">
    <property type="entry name" value="NUCLEOLAR TRANSCRIPTION FACTOR 1"/>
    <property type="match status" value="1"/>
</dbReference>
<evidence type="ECO:0000256" key="4">
    <source>
        <dbReference type="PROSITE-ProRule" id="PRU00267"/>
    </source>
</evidence>
<evidence type="ECO:0000256" key="1">
    <source>
        <dbReference type="ARBA" id="ARBA00004123"/>
    </source>
</evidence>
<keyword evidence="2 4" id="KW-0238">DNA-binding</keyword>
<reference evidence="8" key="1">
    <citation type="submission" date="2025-05" db="UniProtKB">
        <authorList>
            <consortium name="Ensembl"/>
        </authorList>
    </citation>
    <scope>IDENTIFICATION</scope>
</reference>
<reference evidence="7" key="2">
    <citation type="journal article" name="BMC Genomics">
        <title>Long-read sequencing and de novo genome assembly of marine medaka (Oryzias melastigma).</title>
        <authorList>
            <person name="Liang P."/>
            <person name="Saqib H.S.A."/>
            <person name="Ni X."/>
            <person name="Shen Y."/>
        </authorList>
    </citation>
    <scope>NUCLEOTIDE SEQUENCE</scope>
    <source>
        <strain evidence="7">Bigg-433</strain>
    </source>
</reference>
<evidence type="ECO:0000313" key="8">
    <source>
        <dbReference type="Ensembl" id="ENSOMEP00000035396.1"/>
    </source>
</evidence>
<dbReference type="AlphaFoldDB" id="A0A3B3DZP4"/>
<comment type="subcellular location">
    <subcellularLocation>
        <location evidence="1">Nucleus</location>
    </subcellularLocation>
</comment>
<dbReference type="EMBL" id="WKFB01000107">
    <property type="protein sequence ID" value="KAF6735375.1"/>
    <property type="molecule type" value="Genomic_DNA"/>
</dbReference>
<feature type="DNA-binding region" description="HMG box" evidence="4">
    <location>
        <begin position="96"/>
        <end position="164"/>
    </location>
</feature>
<evidence type="ECO:0000313" key="9">
    <source>
        <dbReference type="Proteomes" id="UP000261560"/>
    </source>
</evidence>
<gene>
    <name evidence="7" type="ORF">FQA47_015600</name>
</gene>
<dbReference type="InterPro" id="IPR036910">
    <property type="entry name" value="HMG_box_dom_sf"/>
</dbReference>
<dbReference type="PANTHER" id="PTHR46318">
    <property type="entry name" value="UPSTREAM BINDING TRANSCRIPTION FACTOR"/>
    <property type="match status" value="1"/>
</dbReference>
<dbReference type="Proteomes" id="UP000261560">
    <property type="component" value="Unplaced"/>
</dbReference>
<dbReference type="SUPFAM" id="SSF47095">
    <property type="entry name" value="HMG-box"/>
    <property type="match status" value="3"/>
</dbReference>
<evidence type="ECO:0000256" key="5">
    <source>
        <dbReference type="SAM" id="MobiDB-lite"/>
    </source>
</evidence>
<evidence type="ECO:0000313" key="7">
    <source>
        <dbReference type="EMBL" id="KAF6735375.1"/>
    </source>
</evidence>